<dbReference type="GO" id="GO:0004523">
    <property type="term" value="F:RNA-DNA hybrid ribonuclease activity"/>
    <property type="evidence" value="ECO:0007669"/>
    <property type="project" value="InterPro"/>
</dbReference>
<sequence length="131" mass="14394">MYGWVKTNWDVALDGKTGRMGFGVIVRDHNGDVKVMGSRQSVGFLSPFAVEGQAVLMAIEFCVVMGFTKVYLEGDAKGVVEGVLSKEKNNGQYGHVLEDIQEGWVAYGVRTFLHVFLVLFHGSLLLHIESG</sequence>
<dbReference type="Gene3D" id="3.30.420.10">
    <property type="entry name" value="Ribonuclease H-like superfamily/Ribonuclease H"/>
    <property type="match status" value="1"/>
</dbReference>
<dbReference type="InterPro" id="IPR044730">
    <property type="entry name" value="RNase_H-like_dom_plant"/>
</dbReference>
<dbReference type="InterPro" id="IPR052929">
    <property type="entry name" value="RNase_H-like_EbsB-rel"/>
</dbReference>
<accession>A0A5N6R426</accession>
<dbReference type="Pfam" id="PF13456">
    <property type="entry name" value="RVT_3"/>
    <property type="match status" value="1"/>
</dbReference>
<organism evidence="2 3">
    <name type="scientific">Carpinus fangiana</name>
    <dbReference type="NCBI Taxonomy" id="176857"/>
    <lineage>
        <taxon>Eukaryota</taxon>
        <taxon>Viridiplantae</taxon>
        <taxon>Streptophyta</taxon>
        <taxon>Embryophyta</taxon>
        <taxon>Tracheophyta</taxon>
        <taxon>Spermatophyta</taxon>
        <taxon>Magnoliopsida</taxon>
        <taxon>eudicotyledons</taxon>
        <taxon>Gunneridae</taxon>
        <taxon>Pentapetalae</taxon>
        <taxon>rosids</taxon>
        <taxon>fabids</taxon>
        <taxon>Fagales</taxon>
        <taxon>Betulaceae</taxon>
        <taxon>Carpinus</taxon>
    </lineage>
</organism>
<dbReference type="InterPro" id="IPR036397">
    <property type="entry name" value="RNaseH_sf"/>
</dbReference>
<gene>
    <name evidence="2" type="ORF">FH972_012542</name>
</gene>
<feature type="domain" description="RNase H type-1" evidence="1">
    <location>
        <begin position="8"/>
        <end position="102"/>
    </location>
</feature>
<dbReference type="EMBL" id="CM017325">
    <property type="protein sequence ID" value="KAE8055720.1"/>
    <property type="molecule type" value="Genomic_DNA"/>
</dbReference>
<dbReference type="GO" id="GO:0003676">
    <property type="term" value="F:nucleic acid binding"/>
    <property type="evidence" value="ECO:0007669"/>
    <property type="project" value="InterPro"/>
</dbReference>
<protein>
    <recommendedName>
        <fullName evidence="1">RNase H type-1 domain-containing protein</fullName>
    </recommendedName>
</protein>
<evidence type="ECO:0000313" key="3">
    <source>
        <dbReference type="Proteomes" id="UP000327013"/>
    </source>
</evidence>
<reference evidence="2 3" key="1">
    <citation type="submission" date="2019-06" db="EMBL/GenBank/DDBJ databases">
        <title>A chromosomal-level reference genome of Carpinus fangiana (Coryloideae, Betulaceae).</title>
        <authorList>
            <person name="Yang X."/>
            <person name="Wang Z."/>
            <person name="Zhang L."/>
            <person name="Hao G."/>
            <person name="Liu J."/>
            <person name="Yang Y."/>
        </authorList>
    </citation>
    <scope>NUCLEOTIDE SEQUENCE [LARGE SCALE GENOMIC DNA]</scope>
    <source>
        <strain evidence="2">Cfa_2016G</strain>
        <tissue evidence="2">Leaf</tissue>
    </source>
</reference>
<proteinExistence type="predicted"/>
<dbReference type="AlphaFoldDB" id="A0A5N6R426"/>
<dbReference type="CDD" id="cd06222">
    <property type="entry name" value="RNase_H_like"/>
    <property type="match status" value="1"/>
</dbReference>
<dbReference type="OrthoDB" id="1665134at2759"/>
<keyword evidence="3" id="KW-1185">Reference proteome</keyword>
<dbReference type="PANTHER" id="PTHR47074:SF48">
    <property type="entry name" value="POLYNUCLEOTIDYL TRANSFERASE, RIBONUCLEASE H-LIKE SUPERFAMILY PROTEIN"/>
    <property type="match status" value="1"/>
</dbReference>
<dbReference type="InterPro" id="IPR012337">
    <property type="entry name" value="RNaseH-like_sf"/>
</dbReference>
<dbReference type="InterPro" id="IPR002156">
    <property type="entry name" value="RNaseH_domain"/>
</dbReference>
<dbReference type="SUPFAM" id="SSF53098">
    <property type="entry name" value="Ribonuclease H-like"/>
    <property type="match status" value="1"/>
</dbReference>
<evidence type="ECO:0000259" key="1">
    <source>
        <dbReference type="Pfam" id="PF13456"/>
    </source>
</evidence>
<name>A0A5N6R426_9ROSI</name>
<dbReference type="PANTHER" id="PTHR47074">
    <property type="entry name" value="BNAC02G40300D PROTEIN"/>
    <property type="match status" value="1"/>
</dbReference>
<dbReference type="Proteomes" id="UP000327013">
    <property type="component" value="Chromosome 5"/>
</dbReference>
<evidence type="ECO:0000313" key="2">
    <source>
        <dbReference type="EMBL" id="KAE8055720.1"/>
    </source>
</evidence>